<dbReference type="PANTHER" id="PTHR13693">
    <property type="entry name" value="CLASS II AMINOTRANSFERASE/8-AMINO-7-OXONONANOATE SYNTHASE"/>
    <property type="match status" value="1"/>
</dbReference>
<dbReference type="EMBL" id="NJET01000013">
    <property type="protein sequence ID" value="PHH65879.1"/>
    <property type="molecule type" value="Genomic_DNA"/>
</dbReference>
<dbReference type="GO" id="GO:0016740">
    <property type="term" value="F:transferase activity"/>
    <property type="evidence" value="ECO:0007669"/>
    <property type="project" value="UniProtKB-KW"/>
</dbReference>
<dbReference type="PANTHER" id="PTHR13693:SF77">
    <property type="entry name" value="8-AMINO-7-OXONONANOATE SYNTHASE"/>
    <property type="match status" value="1"/>
</dbReference>
<evidence type="ECO:0000256" key="4">
    <source>
        <dbReference type="ARBA" id="ARBA00022898"/>
    </source>
</evidence>
<dbReference type="InterPro" id="IPR015424">
    <property type="entry name" value="PyrdxlP-dep_Trfase"/>
</dbReference>
<dbReference type="Pfam" id="PF00155">
    <property type="entry name" value="Aminotran_1_2"/>
    <property type="match status" value="1"/>
</dbReference>
<dbReference type="GO" id="GO:0009102">
    <property type="term" value="P:biotin biosynthetic process"/>
    <property type="evidence" value="ECO:0007669"/>
    <property type="project" value="TreeGrafter"/>
</dbReference>
<dbReference type="STRING" id="1399860.A0A2C5XBB3"/>
<dbReference type="AlphaFoldDB" id="A0A2C5XBB3"/>
<dbReference type="Proteomes" id="UP000226192">
    <property type="component" value="Unassembled WGS sequence"/>
</dbReference>
<dbReference type="GO" id="GO:0030170">
    <property type="term" value="F:pyridoxal phosphate binding"/>
    <property type="evidence" value="ECO:0007669"/>
    <property type="project" value="InterPro"/>
</dbReference>
<dbReference type="InterPro" id="IPR015422">
    <property type="entry name" value="PyrdxlP-dep_Trfase_small"/>
</dbReference>
<dbReference type="OrthoDB" id="2382073at2759"/>
<comment type="similarity">
    <text evidence="2">Belongs to the class-II pyridoxal-phosphate-dependent aminotransferase family. BioF subfamily.</text>
</comment>
<sequence length="489" mass="53465">MASVDSRDAAASATVLTDSITCRIRGQRRRQEQVKPLEPFYRNLEEALDQRRAAHNSRCLAPSDWQESGKTDFASNDILSWNASGALRTEFLAQLEKHPDFSPGTSGSRLLDGNYAYIEAAEQEISAFHGAETGLILNSGFDANVAVWTAIPRPGDAIIYDSLVHASTNQGIAQSLAIQKAKFPHNNLEAFRNTLCSILDSQPLIRQGKRSVLVAVEGVYSMDGDVCPLHELVDIASDVSQGQGNVQFVIDEAHSTGLLGPRGAGLVCALGLEAKIAIRVHTFGKCMGSSGAIVLGNPSIKTALLSFAPSTSFSTAPSFTFVAAIKAGYNLLQSANGNKAQQRVQYLARLFYTKLTLHSCWKQARASGLLEIPLAEEWDKRPFLTHISFIKTREKYLYWLYFHMVSAGFWVWPAEHPIVPKGESRIKISLHAGNTDEQVEGLIGALFSWVQEIMDIEAGKSQEIVTRAAKMVYTWMGAEGLDGFGLVES</sequence>
<dbReference type="InterPro" id="IPR050087">
    <property type="entry name" value="AON_synthase_class-II"/>
</dbReference>
<evidence type="ECO:0000313" key="6">
    <source>
        <dbReference type="EMBL" id="PHH65879.1"/>
    </source>
</evidence>
<feature type="domain" description="Aminotransferase class I/classII large" evidence="5">
    <location>
        <begin position="91"/>
        <end position="446"/>
    </location>
</feature>
<evidence type="ECO:0000256" key="1">
    <source>
        <dbReference type="ARBA" id="ARBA00001933"/>
    </source>
</evidence>
<organism evidence="6 7">
    <name type="scientific">Ophiocordyceps australis</name>
    <dbReference type="NCBI Taxonomy" id="1399860"/>
    <lineage>
        <taxon>Eukaryota</taxon>
        <taxon>Fungi</taxon>
        <taxon>Dikarya</taxon>
        <taxon>Ascomycota</taxon>
        <taxon>Pezizomycotina</taxon>
        <taxon>Sordariomycetes</taxon>
        <taxon>Hypocreomycetidae</taxon>
        <taxon>Hypocreales</taxon>
        <taxon>Ophiocordycipitaceae</taxon>
        <taxon>Ophiocordyceps</taxon>
    </lineage>
</organism>
<dbReference type="Gene3D" id="3.40.640.10">
    <property type="entry name" value="Type I PLP-dependent aspartate aminotransferase-like (Major domain)"/>
    <property type="match status" value="1"/>
</dbReference>
<keyword evidence="4" id="KW-0663">Pyridoxal phosphate</keyword>
<reference evidence="6 7" key="1">
    <citation type="submission" date="2017-06" db="EMBL/GenBank/DDBJ databases">
        <title>Ant-infecting Ophiocordyceps genomes reveal a high diversity of potential behavioral manipulation genes and a possible major role for enterotoxins.</title>
        <authorList>
            <person name="De Bekker C."/>
            <person name="Evans H.C."/>
            <person name="Brachmann A."/>
            <person name="Hughes D.P."/>
        </authorList>
    </citation>
    <scope>NUCLEOTIDE SEQUENCE [LARGE SCALE GENOMIC DNA]</scope>
    <source>
        <strain evidence="6 7">Map64</strain>
    </source>
</reference>
<dbReference type="SUPFAM" id="SSF53383">
    <property type="entry name" value="PLP-dependent transferases"/>
    <property type="match status" value="1"/>
</dbReference>
<evidence type="ECO:0000256" key="2">
    <source>
        <dbReference type="ARBA" id="ARBA00010008"/>
    </source>
</evidence>
<dbReference type="Gene3D" id="3.90.1150.10">
    <property type="entry name" value="Aspartate Aminotransferase, domain 1"/>
    <property type="match status" value="1"/>
</dbReference>
<evidence type="ECO:0000259" key="5">
    <source>
        <dbReference type="Pfam" id="PF00155"/>
    </source>
</evidence>
<proteinExistence type="inferred from homology"/>
<dbReference type="InterPro" id="IPR004839">
    <property type="entry name" value="Aminotransferase_I/II_large"/>
</dbReference>
<protein>
    <recommendedName>
        <fullName evidence="5">Aminotransferase class I/classII large domain-containing protein</fullName>
    </recommendedName>
</protein>
<comment type="caution">
    <text evidence="6">The sequence shown here is derived from an EMBL/GenBank/DDBJ whole genome shotgun (WGS) entry which is preliminary data.</text>
</comment>
<accession>A0A2C5XBB3</accession>
<evidence type="ECO:0000313" key="7">
    <source>
        <dbReference type="Proteomes" id="UP000226192"/>
    </source>
</evidence>
<keyword evidence="7" id="KW-1185">Reference proteome</keyword>
<name>A0A2C5XBB3_9HYPO</name>
<keyword evidence="3" id="KW-0808">Transferase</keyword>
<gene>
    <name evidence="6" type="ORF">CDD81_1248</name>
</gene>
<comment type="cofactor">
    <cofactor evidence="1">
        <name>pyridoxal 5'-phosphate</name>
        <dbReference type="ChEBI" id="CHEBI:597326"/>
    </cofactor>
</comment>
<dbReference type="InterPro" id="IPR015421">
    <property type="entry name" value="PyrdxlP-dep_Trfase_major"/>
</dbReference>
<evidence type="ECO:0000256" key="3">
    <source>
        <dbReference type="ARBA" id="ARBA00022679"/>
    </source>
</evidence>